<dbReference type="NCBIfam" id="TIGR01529">
    <property type="entry name" value="argR_whole"/>
    <property type="match status" value="1"/>
</dbReference>
<dbReference type="GO" id="GO:0034618">
    <property type="term" value="F:arginine binding"/>
    <property type="evidence" value="ECO:0007669"/>
    <property type="project" value="InterPro"/>
</dbReference>
<evidence type="ECO:0000256" key="2">
    <source>
        <dbReference type="ARBA" id="ARBA00008316"/>
    </source>
</evidence>
<dbReference type="GO" id="GO:0003700">
    <property type="term" value="F:DNA-binding transcription factor activity"/>
    <property type="evidence" value="ECO:0007669"/>
    <property type="project" value="UniProtKB-UniRule"/>
</dbReference>
<comment type="function">
    <text evidence="7">Regulates arginine biosynthesis genes.</text>
</comment>
<dbReference type="SUPFAM" id="SSF55252">
    <property type="entry name" value="C-terminal domain of arginine repressor"/>
    <property type="match status" value="1"/>
</dbReference>
<dbReference type="Gene3D" id="1.10.10.10">
    <property type="entry name" value="Winged helix-like DNA-binding domain superfamily/Winged helix DNA-binding domain"/>
    <property type="match status" value="1"/>
</dbReference>
<dbReference type="PANTHER" id="PTHR34471">
    <property type="entry name" value="ARGININE REPRESSOR"/>
    <property type="match status" value="1"/>
</dbReference>
<feature type="domain" description="Arginine repressor C-terminal" evidence="10">
    <location>
        <begin position="81"/>
        <end position="147"/>
    </location>
</feature>
<keyword evidence="4 7" id="KW-0805">Transcription regulation</keyword>
<dbReference type="GO" id="GO:0006526">
    <property type="term" value="P:L-arginine biosynthetic process"/>
    <property type="evidence" value="ECO:0007669"/>
    <property type="project" value="UniProtKB-UniPathway"/>
</dbReference>
<evidence type="ECO:0000256" key="5">
    <source>
        <dbReference type="ARBA" id="ARBA00023125"/>
    </source>
</evidence>
<gene>
    <name evidence="7" type="primary">argR</name>
    <name evidence="11" type="ORF">Tfer_0421</name>
</gene>
<dbReference type="SUPFAM" id="SSF46785">
    <property type="entry name" value="Winged helix' DNA-binding domain"/>
    <property type="match status" value="1"/>
</dbReference>
<comment type="caution">
    <text evidence="11">The sequence shown here is derived from an EMBL/GenBank/DDBJ whole genome shotgun (WGS) entry which is preliminary data.</text>
</comment>
<proteinExistence type="inferred from homology"/>
<dbReference type="Pfam" id="PF02863">
    <property type="entry name" value="Arg_repressor_C"/>
    <property type="match status" value="1"/>
</dbReference>
<accession>A0A0L6W584</accession>
<evidence type="ECO:0000259" key="10">
    <source>
        <dbReference type="Pfam" id="PF02863"/>
    </source>
</evidence>
<dbReference type="PANTHER" id="PTHR34471:SF1">
    <property type="entry name" value="ARGININE REPRESSOR"/>
    <property type="match status" value="1"/>
</dbReference>
<comment type="pathway">
    <text evidence="7">Amino-acid biosynthesis; L-arginine biosynthesis [regulation].</text>
</comment>
<dbReference type="EMBL" id="LGTE01000002">
    <property type="protein sequence ID" value="KNZ70742.1"/>
    <property type="molecule type" value="Genomic_DNA"/>
</dbReference>
<comment type="subcellular location">
    <subcellularLocation>
        <location evidence="1 7">Cytoplasm</location>
    </subcellularLocation>
</comment>
<keyword evidence="7" id="KW-0055">Arginine biosynthesis</keyword>
<comment type="similarity">
    <text evidence="2 7">Belongs to the ArgR family.</text>
</comment>
<dbReference type="GO" id="GO:0005737">
    <property type="term" value="C:cytoplasm"/>
    <property type="evidence" value="ECO:0007669"/>
    <property type="project" value="UniProtKB-SubCell"/>
</dbReference>
<evidence type="ECO:0000256" key="4">
    <source>
        <dbReference type="ARBA" id="ARBA00023015"/>
    </source>
</evidence>
<dbReference type="Pfam" id="PF01316">
    <property type="entry name" value="Arg_repressor"/>
    <property type="match status" value="1"/>
</dbReference>
<dbReference type="InterPro" id="IPR036251">
    <property type="entry name" value="Arg_repress_C_sf"/>
</dbReference>
<dbReference type="AlphaFoldDB" id="A0A0L6W584"/>
<keyword evidence="6 7" id="KW-0804">Transcription</keyword>
<evidence type="ECO:0000256" key="3">
    <source>
        <dbReference type="ARBA" id="ARBA00022490"/>
    </source>
</evidence>
<dbReference type="GO" id="GO:1900079">
    <property type="term" value="P:regulation of arginine biosynthetic process"/>
    <property type="evidence" value="ECO:0007669"/>
    <property type="project" value="UniProtKB-UniRule"/>
</dbReference>
<dbReference type="InterPro" id="IPR020900">
    <property type="entry name" value="Arg_repress_DNA-bd"/>
</dbReference>
<protein>
    <recommendedName>
        <fullName evidence="7 8">Arginine repressor</fullName>
    </recommendedName>
</protein>
<dbReference type="HAMAP" id="MF_00173">
    <property type="entry name" value="Arg_repressor"/>
    <property type="match status" value="1"/>
</dbReference>
<dbReference type="PATRIC" id="fig|281456.6.peg.445"/>
<dbReference type="Gene3D" id="3.30.1360.40">
    <property type="match status" value="1"/>
</dbReference>
<name>A0A0L6W584_9FIRM</name>
<evidence type="ECO:0000256" key="8">
    <source>
        <dbReference type="NCBIfam" id="TIGR01529"/>
    </source>
</evidence>
<keyword evidence="7" id="KW-0028">Amino-acid biosynthesis</keyword>
<keyword evidence="5 7" id="KW-0238">DNA-binding</keyword>
<dbReference type="Proteomes" id="UP000037175">
    <property type="component" value="Unassembled WGS sequence"/>
</dbReference>
<evidence type="ECO:0000313" key="11">
    <source>
        <dbReference type="EMBL" id="KNZ70742.1"/>
    </source>
</evidence>
<dbReference type="UniPathway" id="UPA00068"/>
<dbReference type="InterPro" id="IPR001669">
    <property type="entry name" value="Arg_repress"/>
</dbReference>
<keyword evidence="12" id="KW-1185">Reference proteome</keyword>
<evidence type="ECO:0000256" key="7">
    <source>
        <dbReference type="HAMAP-Rule" id="MF_00173"/>
    </source>
</evidence>
<evidence type="ECO:0000256" key="6">
    <source>
        <dbReference type="ARBA" id="ARBA00023163"/>
    </source>
</evidence>
<dbReference type="GO" id="GO:0003677">
    <property type="term" value="F:DNA binding"/>
    <property type="evidence" value="ECO:0007669"/>
    <property type="project" value="UniProtKB-KW"/>
</dbReference>
<feature type="domain" description="Arginine repressor DNA-binding" evidence="9">
    <location>
        <begin position="1"/>
        <end position="66"/>
    </location>
</feature>
<organism evidence="11 12">
    <name type="scientific">Thermincola ferriacetica</name>
    <dbReference type="NCBI Taxonomy" id="281456"/>
    <lineage>
        <taxon>Bacteria</taxon>
        <taxon>Bacillati</taxon>
        <taxon>Bacillota</taxon>
        <taxon>Clostridia</taxon>
        <taxon>Eubacteriales</taxon>
        <taxon>Thermincolaceae</taxon>
        <taxon>Thermincola</taxon>
    </lineage>
</organism>
<dbReference type="PRINTS" id="PR01467">
    <property type="entry name" value="ARGREPRESSOR"/>
</dbReference>
<evidence type="ECO:0000259" key="9">
    <source>
        <dbReference type="Pfam" id="PF01316"/>
    </source>
</evidence>
<sequence length="154" mass="17211">MMKSKRHLKILEIVNSKIIETQEELAEQLKWAGFDVTQATVSRDIKELRLVKIPIGDNHYRYGVPTATINLHNQERMKTMFRDSVVKLDYSENIIVVKTLPGTAQAVASTIDGANDPHIIGTVAGDDTILVVVKPIQALLSVFNKFTALTQRRG</sequence>
<reference evidence="12" key="1">
    <citation type="submission" date="2015-07" db="EMBL/GenBank/DDBJ databases">
        <title>Complete Genome of Thermincola ferriacetica strain Z-0001T.</title>
        <authorList>
            <person name="Lusk B."/>
            <person name="Badalamenti J.P."/>
            <person name="Parameswaran P."/>
            <person name="Bond D.R."/>
            <person name="Torres C.I."/>
        </authorList>
    </citation>
    <scope>NUCLEOTIDE SEQUENCE [LARGE SCALE GENOMIC DNA]</scope>
    <source>
        <strain evidence="12">Z-0001</strain>
    </source>
</reference>
<keyword evidence="7" id="KW-0678">Repressor</keyword>
<keyword evidence="3 7" id="KW-0963">Cytoplasm</keyword>
<dbReference type="InterPro" id="IPR020899">
    <property type="entry name" value="Arg_repress_C"/>
</dbReference>
<dbReference type="InterPro" id="IPR036390">
    <property type="entry name" value="WH_DNA-bd_sf"/>
</dbReference>
<dbReference type="InterPro" id="IPR036388">
    <property type="entry name" value="WH-like_DNA-bd_sf"/>
</dbReference>
<dbReference type="GO" id="GO:0051259">
    <property type="term" value="P:protein complex oligomerization"/>
    <property type="evidence" value="ECO:0007669"/>
    <property type="project" value="InterPro"/>
</dbReference>
<evidence type="ECO:0000313" key="12">
    <source>
        <dbReference type="Proteomes" id="UP000037175"/>
    </source>
</evidence>
<evidence type="ECO:0000256" key="1">
    <source>
        <dbReference type="ARBA" id="ARBA00004496"/>
    </source>
</evidence>